<dbReference type="InterPro" id="IPR027470">
    <property type="entry name" value="Cation_efflux_CTD"/>
</dbReference>
<protein>
    <submittedName>
        <fullName evidence="12">ZNT10 protein</fullName>
    </submittedName>
</protein>
<comment type="caution">
    <text evidence="12">The sequence shown here is derived from an EMBL/GenBank/DDBJ whole genome shotgun (WGS) entry which is preliminary data.</text>
</comment>
<name>A0A7K5LFN9_VIRAL</name>
<dbReference type="SUPFAM" id="SSF161111">
    <property type="entry name" value="Cation efflux protein transmembrane domain-like"/>
    <property type="match status" value="1"/>
</dbReference>
<feature type="transmembrane region" description="Helical" evidence="9">
    <location>
        <begin position="44"/>
        <end position="61"/>
    </location>
</feature>
<reference evidence="12 13" key="1">
    <citation type="submission" date="2019-09" db="EMBL/GenBank/DDBJ databases">
        <title>Bird 10,000 Genomes (B10K) Project - Family phase.</title>
        <authorList>
            <person name="Zhang G."/>
        </authorList>
    </citation>
    <scope>NUCLEOTIDE SEQUENCE [LARGE SCALE GENOMIC DNA]</scope>
    <source>
        <strain evidence="12">B10K-DU-001-22</strain>
        <tissue evidence="12">Muscle</tissue>
    </source>
</reference>
<evidence type="ECO:0000256" key="4">
    <source>
        <dbReference type="ARBA" id="ARBA00022692"/>
    </source>
</evidence>
<evidence type="ECO:0000313" key="13">
    <source>
        <dbReference type="Proteomes" id="UP000589495"/>
    </source>
</evidence>
<dbReference type="GO" id="GO:0005385">
    <property type="term" value="F:zinc ion transmembrane transporter activity"/>
    <property type="evidence" value="ECO:0007669"/>
    <property type="project" value="TreeGrafter"/>
</dbReference>
<dbReference type="GO" id="GO:0016020">
    <property type="term" value="C:membrane"/>
    <property type="evidence" value="ECO:0007669"/>
    <property type="project" value="UniProtKB-SubCell"/>
</dbReference>
<feature type="region of interest" description="Disordered" evidence="8">
    <location>
        <begin position="371"/>
        <end position="417"/>
    </location>
</feature>
<dbReference type="GO" id="GO:0010312">
    <property type="term" value="P:detoxification of zinc ion"/>
    <property type="evidence" value="ECO:0007669"/>
    <property type="project" value="TreeGrafter"/>
</dbReference>
<evidence type="ECO:0000256" key="9">
    <source>
        <dbReference type="SAM" id="Phobius"/>
    </source>
</evidence>
<dbReference type="AlphaFoldDB" id="A0A7K5LFN9"/>
<feature type="compositionally biased region" description="Polar residues" evidence="8">
    <location>
        <begin position="149"/>
        <end position="159"/>
    </location>
</feature>
<feature type="domain" description="Cation efflux protein transmembrane" evidence="10">
    <location>
        <begin position="11"/>
        <end position="247"/>
    </location>
</feature>
<feature type="transmembrane region" description="Helical" evidence="9">
    <location>
        <begin position="82"/>
        <end position="102"/>
    </location>
</feature>
<feature type="transmembrane region" description="Helical" evidence="9">
    <location>
        <begin position="182"/>
        <end position="206"/>
    </location>
</feature>
<comment type="similarity">
    <text evidence="2">Belongs to the cation diffusion facilitator (CDF) transporter (TC 2.A.4) family. SLC30A subfamily.</text>
</comment>
<dbReference type="NCBIfam" id="TIGR01297">
    <property type="entry name" value="CDF"/>
    <property type="match status" value="1"/>
</dbReference>
<keyword evidence="7 9" id="KW-0472">Membrane</keyword>
<evidence type="ECO:0000259" key="11">
    <source>
        <dbReference type="Pfam" id="PF16916"/>
    </source>
</evidence>
<evidence type="ECO:0000256" key="2">
    <source>
        <dbReference type="ARBA" id="ARBA00008873"/>
    </source>
</evidence>
<dbReference type="PANTHER" id="PTHR45820:SF3">
    <property type="entry name" value="CALCIUM_MANGANESE ANTIPORTER SLC30A10"/>
    <property type="match status" value="1"/>
</dbReference>
<dbReference type="InterPro" id="IPR002524">
    <property type="entry name" value="Cation_efflux"/>
</dbReference>
<dbReference type="Pfam" id="PF16916">
    <property type="entry name" value="ZT_dimer"/>
    <property type="match status" value="1"/>
</dbReference>
<feature type="non-terminal residue" evidence="12">
    <location>
        <position position="1"/>
    </location>
</feature>
<keyword evidence="13" id="KW-1185">Reference proteome</keyword>
<evidence type="ECO:0000256" key="7">
    <source>
        <dbReference type="ARBA" id="ARBA00023136"/>
    </source>
</evidence>
<proteinExistence type="inferred from homology"/>
<evidence type="ECO:0000256" key="6">
    <source>
        <dbReference type="ARBA" id="ARBA00022989"/>
    </source>
</evidence>
<dbReference type="Proteomes" id="UP000589495">
    <property type="component" value="Unassembled WGS sequence"/>
</dbReference>
<dbReference type="Pfam" id="PF01545">
    <property type="entry name" value="Cation_efflux"/>
    <property type="match status" value="1"/>
</dbReference>
<dbReference type="Gene3D" id="1.20.1510.10">
    <property type="entry name" value="Cation efflux protein transmembrane domain"/>
    <property type="match status" value="1"/>
</dbReference>
<evidence type="ECO:0000256" key="5">
    <source>
        <dbReference type="ARBA" id="ARBA00022833"/>
    </source>
</evidence>
<feature type="transmembrane region" description="Helical" evidence="9">
    <location>
        <begin position="218"/>
        <end position="239"/>
    </location>
</feature>
<evidence type="ECO:0000256" key="3">
    <source>
        <dbReference type="ARBA" id="ARBA00022448"/>
    </source>
</evidence>
<gene>
    <name evidence="12" type="primary">Slc30a10</name>
    <name evidence="12" type="ORF">VIRALT_R09959</name>
</gene>
<feature type="transmembrane region" description="Helical" evidence="9">
    <location>
        <begin position="12"/>
        <end position="32"/>
    </location>
</feature>
<evidence type="ECO:0000256" key="1">
    <source>
        <dbReference type="ARBA" id="ARBA00004141"/>
    </source>
</evidence>
<evidence type="ECO:0000313" key="12">
    <source>
        <dbReference type="EMBL" id="NWT16893.1"/>
    </source>
</evidence>
<dbReference type="EMBL" id="VZRF01011034">
    <property type="protein sequence ID" value="NWT16893.1"/>
    <property type="molecule type" value="Genomic_DNA"/>
</dbReference>
<evidence type="ECO:0000259" key="10">
    <source>
        <dbReference type="Pfam" id="PF01545"/>
    </source>
</evidence>
<feature type="compositionally biased region" description="Basic and acidic residues" evidence="8">
    <location>
        <begin position="160"/>
        <end position="172"/>
    </location>
</feature>
<feature type="compositionally biased region" description="Basic and acidic residues" evidence="8">
    <location>
        <begin position="373"/>
        <end position="384"/>
    </location>
</feature>
<feature type="transmembrane region" description="Helical" evidence="9">
    <location>
        <begin position="114"/>
        <end position="134"/>
    </location>
</feature>
<dbReference type="InterPro" id="IPR027469">
    <property type="entry name" value="Cation_efflux_TMD_sf"/>
</dbReference>
<dbReference type="GO" id="GO:0006882">
    <property type="term" value="P:intracellular zinc ion homeostasis"/>
    <property type="evidence" value="ECO:0007669"/>
    <property type="project" value="TreeGrafter"/>
</dbReference>
<feature type="non-terminal residue" evidence="12">
    <location>
        <position position="417"/>
    </location>
</feature>
<organism evidence="12 13">
    <name type="scientific">Vireo altiloquus</name>
    <name type="common">Black-whiskered vireo</name>
    <name type="synonym">Muscicapa altiloqua</name>
    <dbReference type="NCBI Taxonomy" id="34956"/>
    <lineage>
        <taxon>Eukaryota</taxon>
        <taxon>Metazoa</taxon>
        <taxon>Chordata</taxon>
        <taxon>Craniata</taxon>
        <taxon>Vertebrata</taxon>
        <taxon>Euteleostomi</taxon>
        <taxon>Archelosauria</taxon>
        <taxon>Archosauria</taxon>
        <taxon>Dinosauria</taxon>
        <taxon>Saurischia</taxon>
        <taxon>Theropoda</taxon>
        <taxon>Coelurosauria</taxon>
        <taxon>Aves</taxon>
        <taxon>Neognathae</taxon>
        <taxon>Neoaves</taxon>
        <taxon>Telluraves</taxon>
        <taxon>Australaves</taxon>
        <taxon>Passeriformes</taxon>
        <taxon>Corvoidea</taxon>
        <taxon>Vireonidae</taxon>
        <taxon>Vireoninae</taxon>
        <taxon>Vireo</taxon>
    </lineage>
</organism>
<keyword evidence="3" id="KW-0813">Transport</keyword>
<feature type="domain" description="Cation efflux protein cytoplasmic" evidence="11">
    <location>
        <begin position="253"/>
        <end position="323"/>
    </location>
</feature>
<keyword evidence="5" id="KW-0862">Zinc</keyword>
<dbReference type="InterPro" id="IPR058533">
    <property type="entry name" value="Cation_efflux_TM"/>
</dbReference>
<keyword evidence="4 9" id="KW-0812">Transmembrane</keyword>
<dbReference type="GO" id="GO:0006828">
    <property type="term" value="P:manganese ion transport"/>
    <property type="evidence" value="ECO:0007669"/>
    <property type="project" value="TreeGrafter"/>
</dbReference>
<sequence length="417" mass="45470">MGRYSGKTCRLIFMLVLTVGFFVAELVSGYLGNSIALVSDSFNMLSDLISLCVGLSTGRIARRSRRGPRATYGYSRAEAGGALSNAVFLTALCFTILVDSILRLARPEPIDDAQLVLIVGTLGLAVNVVGLLVFQDWGACCRRRRPVSSLNAGDSPNDQKSPEEGCEKKKEKKSEALNIRGVLLHVMGDALGSVVVVVTATIFYVRPLGGASCNWQCYIDPSLTIVMVLIILSSAFPLIKETSTILLQMVPKGVNMQLLTDRLARIPGVSSFHEVHVWELASGKNIATLHVKCQTPSDYQDAAYKIRKVFHEAGVHSVTIQPEYVDHMTSQLQCSSPCISKACDSQLCCSQRESPQAKTNGYVEKSESCLSAQHKDNGSRKSDIEISIEDPEADESVKNTKNSDVSDDKSQFYGTRF</sequence>
<keyword evidence="6 9" id="KW-1133">Transmembrane helix</keyword>
<accession>A0A7K5LFN9</accession>
<evidence type="ECO:0000256" key="8">
    <source>
        <dbReference type="SAM" id="MobiDB-lite"/>
    </source>
</evidence>
<feature type="region of interest" description="Disordered" evidence="8">
    <location>
        <begin position="149"/>
        <end position="172"/>
    </location>
</feature>
<comment type="subcellular location">
    <subcellularLocation>
        <location evidence="1">Membrane</location>
        <topology evidence="1">Multi-pass membrane protein</topology>
    </subcellularLocation>
</comment>
<dbReference type="PANTHER" id="PTHR45820">
    <property type="entry name" value="FI23527P1"/>
    <property type="match status" value="1"/>
</dbReference>